<feature type="domain" description="RING-type" evidence="5">
    <location>
        <begin position="221"/>
        <end position="256"/>
    </location>
</feature>
<keyword evidence="1" id="KW-0479">Metal-binding</keyword>
<dbReference type="AlphaFoldDB" id="A0A6L5B9F5"/>
<dbReference type="GO" id="GO:0008270">
    <property type="term" value="F:zinc ion binding"/>
    <property type="evidence" value="ECO:0007669"/>
    <property type="project" value="UniProtKB-KW"/>
</dbReference>
<evidence type="ECO:0000313" key="6">
    <source>
        <dbReference type="EMBL" id="KAF1002386.1"/>
    </source>
</evidence>
<keyword evidence="3" id="KW-0862">Zinc</keyword>
<dbReference type="PROSITE" id="PS50089">
    <property type="entry name" value="ZF_RING_2"/>
    <property type="match status" value="1"/>
</dbReference>
<dbReference type="PANTHER" id="PTHR42647">
    <property type="entry name" value="SBP (S-RIBONUCLEASE BINDING PROTEIN) FAMILY PROTEIN"/>
    <property type="match status" value="1"/>
</dbReference>
<evidence type="ECO:0000259" key="5">
    <source>
        <dbReference type="PROSITE" id="PS50089"/>
    </source>
</evidence>
<dbReference type="InterPro" id="IPR001841">
    <property type="entry name" value="Znf_RING"/>
</dbReference>
<evidence type="ECO:0000256" key="2">
    <source>
        <dbReference type="ARBA" id="ARBA00022771"/>
    </source>
</evidence>
<organism evidence="6 7">
    <name type="scientific">Apium graveolens</name>
    <name type="common">Celery</name>
    <dbReference type="NCBI Taxonomy" id="4045"/>
    <lineage>
        <taxon>Eukaryota</taxon>
        <taxon>Viridiplantae</taxon>
        <taxon>Streptophyta</taxon>
        <taxon>Embryophyta</taxon>
        <taxon>Tracheophyta</taxon>
        <taxon>Spermatophyta</taxon>
        <taxon>Magnoliopsida</taxon>
        <taxon>eudicotyledons</taxon>
        <taxon>Gunneridae</taxon>
        <taxon>Pentapetalae</taxon>
        <taxon>asterids</taxon>
        <taxon>campanulids</taxon>
        <taxon>Apiales</taxon>
        <taxon>Apiaceae</taxon>
        <taxon>Apioideae</taxon>
        <taxon>apioid superclade</taxon>
        <taxon>Apieae</taxon>
        <taxon>Apium</taxon>
    </lineage>
</organism>
<accession>A0A6L5B9F5</accession>
<reference evidence="6" key="1">
    <citation type="submission" date="2020-01" db="EMBL/GenBank/DDBJ databases">
        <title>The Celery Genome Sequence Reveals Sequential Paleo-tetraploidization, Resistance Gene Elimination, Karyotype Evolution, and Functional Innovation in Apiales.</title>
        <authorList>
            <person name="Song X."/>
        </authorList>
    </citation>
    <scope>NUCLEOTIDE SEQUENCE</scope>
    <source>
        <tissue evidence="6">Leaf</tissue>
    </source>
</reference>
<keyword evidence="7" id="KW-1185">Reference proteome</keyword>
<sequence length="268" mass="30753">MFPYDSKDLSRKRKFFEVGNTSADPFGLYSNVDAFYAPPPRPCTTLKHDFKNLMDRPLQYFSSLLLHGSSSEDDDENLDVFRQKCKGEVVPLDPLMESDHKINLHTRKNETDGLWSWQIVKEAEKLEEKDAQIQKLSSELYDKTKQLVSCQLENIVLEKKTKMAVKKFKSLRKSMKKILSRRLLRTKHVHVVSRPGAAGQEETAESSFVVTQRNEEAWLFCKVCETRMANMIICPCKHLSVCRRCDATITKCPICDAAKITSVEVCLP</sequence>
<dbReference type="InterPro" id="IPR013083">
    <property type="entry name" value="Znf_RING/FYVE/PHD"/>
</dbReference>
<evidence type="ECO:0000313" key="7">
    <source>
        <dbReference type="Proteomes" id="UP000593563"/>
    </source>
</evidence>
<dbReference type="Pfam" id="PF13920">
    <property type="entry name" value="zf-C3HC4_3"/>
    <property type="match status" value="1"/>
</dbReference>
<gene>
    <name evidence="6" type="ORF">AG4045_029396</name>
</gene>
<protein>
    <recommendedName>
        <fullName evidence="5">RING-type domain-containing protein</fullName>
    </recommendedName>
</protein>
<evidence type="ECO:0000256" key="1">
    <source>
        <dbReference type="ARBA" id="ARBA00022723"/>
    </source>
</evidence>
<proteinExistence type="predicted"/>
<comment type="caution">
    <text evidence="6">The sequence shown here is derived from an EMBL/GenBank/DDBJ whole genome shotgun (WGS) entry which is preliminary data.</text>
</comment>
<dbReference type="Proteomes" id="UP000593563">
    <property type="component" value="Unassembled WGS sequence"/>
</dbReference>
<keyword evidence="2 4" id="KW-0863">Zinc-finger</keyword>
<dbReference type="GO" id="GO:0004842">
    <property type="term" value="F:ubiquitin-protein transferase activity"/>
    <property type="evidence" value="ECO:0007669"/>
    <property type="project" value="TreeGrafter"/>
</dbReference>
<name>A0A6L5B9F5_APIGR</name>
<evidence type="ECO:0000256" key="4">
    <source>
        <dbReference type="PROSITE-ProRule" id="PRU00175"/>
    </source>
</evidence>
<evidence type="ECO:0000256" key="3">
    <source>
        <dbReference type="ARBA" id="ARBA00022833"/>
    </source>
</evidence>
<dbReference type="PANTHER" id="PTHR42647:SF5">
    <property type="entry name" value="SBP (S-RIBONUCLEASE BINDING PROTEIN) FAMILY PROTEIN"/>
    <property type="match status" value="1"/>
</dbReference>
<dbReference type="Gene3D" id="3.30.40.10">
    <property type="entry name" value="Zinc/RING finger domain, C3HC4 (zinc finger)"/>
    <property type="match status" value="1"/>
</dbReference>
<dbReference type="EMBL" id="WRXP01001280">
    <property type="protein sequence ID" value="KAF1002386.1"/>
    <property type="molecule type" value="Genomic_DNA"/>
</dbReference>